<reference evidence="2" key="2">
    <citation type="submission" date="2022-10" db="EMBL/GenBank/DDBJ databases">
        <authorList>
            <consortium name="ENA_rothamsted_submissions"/>
            <consortium name="culmorum"/>
            <person name="King R."/>
        </authorList>
    </citation>
    <scope>NUCLEOTIDE SEQUENCE</scope>
</reference>
<organism evidence="2 3">
    <name type="scientific">Diatraea saccharalis</name>
    <name type="common">sugarcane borer</name>
    <dbReference type="NCBI Taxonomy" id="40085"/>
    <lineage>
        <taxon>Eukaryota</taxon>
        <taxon>Metazoa</taxon>
        <taxon>Ecdysozoa</taxon>
        <taxon>Arthropoda</taxon>
        <taxon>Hexapoda</taxon>
        <taxon>Insecta</taxon>
        <taxon>Pterygota</taxon>
        <taxon>Neoptera</taxon>
        <taxon>Endopterygota</taxon>
        <taxon>Lepidoptera</taxon>
        <taxon>Glossata</taxon>
        <taxon>Ditrysia</taxon>
        <taxon>Pyraloidea</taxon>
        <taxon>Crambidae</taxon>
        <taxon>Crambinae</taxon>
        <taxon>Diatraea</taxon>
    </lineage>
</organism>
<evidence type="ECO:0000313" key="3">
    <source>
        <dbReference type="Proteomes" id="UP001153714"/>
    </source>
</evidence>
<name>A0A9N9QTD0_9NEOP</name>
<gene>
    <name evidence="2" type="ORF">DIATSA_LOCUS112</name>
</gene>
<reference evidence="2" key="1">
    <citation type="submission" date="2021-12" db="EMBL/GenBank/DDBJ databases">
        <authorList>
            <person name="King R."/>
        </authorList>
    </citation>
    <scope>NUCLEOTIDE SEQUENCE</scope>
</reference>
<dbReference type="SUPFAM" id="SSF56496">
    <property type="entry name" value="Fibrinogen C-terminal domain-like"/>
    <property type="match status" value="1"/>
</dbReference>
<dbReference type="EMBL" id="OU893332">
    <property type="protein sequence ID" value="CAG9781794.1"/>
    <property type="molecule type" value="Genomic_DNA"/>
</dbReference>
<keyword evidence="3" id="KW-1185">Reference proteome</keyword>
<dbReference type="InterPro" id="IPR014716">
    <property type="entry name" value="Fibrinogen_a/b/g_C_1"/>
</dbReference>
<dbReference type="InterPro" id="IPR036056">
    <property type="entry name" value="Fibrinogen-like_C"/>
</dbReference>
<evidence type="ECO:0000259" key="1">
    <source>
        <dbReference type="Pfam" id="PF00147"/>
    </source>
</evidence>
<dbReference type="AlphaFoldDB" id="A0A9N9QTD0"/>
<accession>A0A9N9QTD0</accession>
<dbReference type="Pfam" id="PF00147">
    <property type="entry name" value="Fibrinogen_C"/>
    <property type="match status" value="1"/>
</dbReference>
<protein>
    <recommendedName>
        <fullName evidence="1">Fibrinogen C-terminal domain-containing protein</fullName>
    </recommendedName>
</protein>
<sequence>MFNLYAQYSHFKIYSEAEYYKLEIDGYEGNAGDSLNDPWYGSNNSPFSTYNRNRMVPLEGLGLYPEASFDDDQAEGTAAQHVSRYLAILPQTTYQPLFAHHLDSIIIFTIT</sequence>
<dbReference type="Gene3D" id="3.90.215.10">
    <property type="entry name" value="Gamma Fibrinogen, chain A, domain 1"/>
    <property type="match status" value="1"/>
</dbReference>
<dbReference type="Proteomes" id="UP001153714">
    <property type="component" value="Chromosome 1"/>
</dbReference>
<dbReference type="OrthoDB" id="6957205at2759"/>
<dbReference type="InterPro" id="IPR002181">
    <property type="entry name" value="Fibrinogen_a/b/g_C_dom"/>
</dbReference>
<evidence type="ECO:0000313" key="2">
    <source>
        <dbReference type="EMBL" id="CAG9781794.1"/>
    </source>
</evidence>
<proteinExistence type="predicted"/>
<feature type="domain" description="Fibrinogen C-terminal" evidence="1">
    <location>
        <begin position="4"/>
        <end position="54"/>
    </location>
</feature>